<proteinExistence type="predicted"/>
<evidence type="ECO:0000313" key="1">
    <source>
        <dbReference type="EMBL" id="GFE63474.1"/>
    </source>
</evidence>
<gene>
    <name evidence="1" type="ORF">KIN_05480</name>
</gene>
<reference evidence="1 2" key="1">
    <citation type="submission" date="2019-12" db="EMBL/GenBank/DDBJ databases">
        <title>Litoreibacter badius sp. nov., a novel bacteriochlorophyll a-containing bacterium in the genus Litoreibacter.</title>
        <authorList>
            <person name="Kanamuro M."/>
            <person name="Takabe Y."/>
            <person name="Mori K."/>
            <person name="Takaichi S."/>
            <person name="Hanada S."/>
        </authorList>
    </citation>
    <scope>NUCLEOTIDE SEQUENCE [LARGE SCALE GENOMIC DNA]</scope>
    <source>
        <strain evidence="1 2">K6</strain>
    </source>
</reference>
<accession>A0A6N6JBN4</accession>
<name>A0A6N6JBN4_9RHOB</name>
<evidence type="ECO:0008006" key="3">
    <source>
        <dbReference type="Google" id="ProtNLM"/>
    </source>
</evidence>
<dbReference type="OrthoDB" id="7659053at2"/>
<protein>
    <recommendedName>
        <fullName evidence="3">Arginine transporter</fullName>
    </recommendedName>
</protein>
<evidence type="ECO:0000313" key="2">
    <source>
        <dbReference type="Proteomes" id="UP000436822"/>
    </source>
</evidence>
<dbReference type="RefSeq" id="WP_159804409.1">
    <property type="nucleotide sequence ID" value="NZ_BLJE01000001.1"/>
</dbReference>
<sequence>MGRTLILLTTVLGLSAGMGMAGSIERACMKSDRSAKSRYLCNCVQQVADITLSRQDQKLAASFFSDPHQAQVVRQSDRPRDEAFWQRYKGFAGSAQSYCRTRRR</sequence>
<organism evidence="1 2">
    <name type="scientific">Litoreibacter roseus</name>
    <dbReference type="NCBI Taxonomy" id="2601869"/>
    <lineage>
        <taxon>Bacteria</taxon>
        <taxon>Pseudomonadati</taxon>
        <taxon>Pseudomonadota</taxon>
        <taxon>Alphaproteobacteria</taxon>
        <taxon>Rhodobacterales</taxon>
        <taxon>Roseobacteraceae</taxon>
        <taxon>Litoreibacter</taxon>
    </lineage>
</organism>
<dbReference type="EMBL" id="BLJE01000001">
    <property type="protein sequence ID" value="GFE63474.1"/>
    <property type="molecule type" value="Genomic_DNA"/>
</dbReference>
<keyword evidence="2" id="KW-1185">Reference proteome</keyword>
<comment type="caution">
    <text evidence="1">The sequence shown here is derived from an EMBL/GenBank/DDBJ whole genome shotgun (WGS) entry which is preliminary data.</text>
</comment>
<dbReference type="AlphaFoldDB" id="A0A6N6JBN4"/>
<dbReference type="Proteomes" id="UP000436822">
    <property type="component" value="Unassembled WGS sequence"/>
</dbReference>